<protein>
    <submittedName>
        <fullName evidence="1">Uncharacterized protein</fullName>
    </submittedName>
</protein>
<organism evidence="1 2">
    <name type="scientific">Rhodofomes roseus</name>
    <dbReference type="NCBI Taxonomy" id="34475"/>
    <lineage>
        <taxon>Eukaryota</taxon>
        <taxon>Fungi</taxon>
        <taxon>Dikarya</taxon>
        <taxon>Basidiomycota</taxon>
        <taxon>Agaricomycotina</taxon>
        <taxon>Agaricomycetes</taxon>
        <taxon>Polyporales</taxon>
        <taxon>Rhodofomes</taxon>
    </lineage>
</organism>
<accession>A0ABQ8KU48</accession>
<dbReference type="RefSeq" id="XP_047783414.1">
    <property type="nucleotide sequence ID" value="XM_047922266.1"/>
</dbReference>
<proteinExistence type="predicted"/>
<dbReference type="EMBL" id="JADCUA010000002">
    <property type="protein sequence ID" value="KAH9842367.1"/>
    <property type="molecule type" value="Genomic_DNA"/>
</dbReference>
<dbReference type="GeneID" id="72002998"/>
<dbReference type="Proteomes" id="UP000814176">
    <property type="component" value="Unassembled WGS sequence"/>
</dbReference>
<gene>
    <name evidence="1" type="ORF">C8Q71DRAFT_732549</name>
</gene>
<name>A0ABQ8KU48_9APHY</name>
<keyword evidence="2" id="KW-1185">Reference proteome</keyword>
<sequence>MCRTHVGEHILRAILEISEANLREQIHPGYPCSFCGRTGCNIDLTKTSSSYQPASNCPRAHKFSLAPAKKYSACMPSTNVPLHCDLCETDPTTKKKPTFWKYNIFNHIQHKHPRNWDAEARRTKGLSEAFVASIQVDIDPRELTAIAPSATRIYPIPDAEAEVRSQQDRQPLASVLATLHSSIVLANTSSSSLNARSFFSTEFSSTYM</sequence>
<reference evidence="1 2" key="1">
    <citation type="journal article" date="2021" name="Environ. Microbiol.">
        <title>Gene family expansions and transcriptome signatures uncover fungal adaptations to wood decay.</title>
        <authorList>
            <person name="Hage H."/>
            <person name="Miyauchi S."/>
            <person name="Viragh M."/>
            <person name="Drula E."/>
            <person name="Min B."/>
            <person name="Chaduli D."/>
            <person name="Navarro D."/>
            <person name="Favel A."/>
            <person name="Norest M."/>
            <person name="Lesage-Meessen L."/>
            <person name="Balint B."/>
            <person name="Merenyi Z."/>
            <person name="de Eugenio L."/>
            <person name="Morin E."/>
            <person name="Martinez A.T."/>
            <person name="Baldrian P."/>
            <person name="Stursova M."/>
            <person name="Martinez M.J."/>
            <person name="Novotny C."/>
            <person name="Magnuson J.K."/>
            <person name="Spatafora J.W."/>
            <person name="Maurice S."/>
            <person name="Pangilinan J."/>
            <person name="Andreopoulos W."/>
            <person name="LaButti K."/>
            <person name="Hundley H."/>
            <person name="Na H."/>
            <person name="Kuo A."/>
            <person name="Barry K."/>
            <person name="Lipzen A."/>
            <person name="Henrissat B."/>
            <person name="Riley R."/>
            <person name="Ahrendt S."/>
            <person name="Nagy L.G."/>
            <person name="Grigoriev I.V."/>
            <person name="Martin F."/>
            <person name="Rosso M.N."/>
        </authorList>
    </citation>
    <scope>NUCLEOTIDE SEQUENCE [LARGE SCALE GENOMIC DNA]</scope>
    <source>
        <strain evidence="1 2">CIRM-BRFM 1785</strain>
    </source>
</reference>
<comment type="caution">
    <text evidence="1">The sequence shown here is derived from an EMBL/GenBank/DDBJ whole genome shotgun (WGS) entry which is preliminary data.</text>
</comment>
<evidence type="ECO:0000313" key="1">
    <source>
        <dbReference type="EMBL" id="KAH9842367.1"/>
    </source>
</evidence>
<evidence type="ECO:0000313" key="2">
    <source>
        <dbReference type="Proteomes" id="UP000814176"/>
    </source>
</evidence>